<dbReference type="STRING" id="29920.A0A329RBL8"/>
<keyword evidence="3" id="KW-1185">Reference proteome</keyword>
<dbReference type="OrthoDB" id="273092at2759"/>
<gene>
    <name evidence="2" type="ORF">PC110_g22725</name>
</gene>
<reference evidence="2 3" key="1">
    <citation type="submission" date="2018-01" db="EMBL/GenBank/DDBJ databases">
        <title>Draft genome of the strawberry crown rot pathogen Phytophthora cactorum.</title>
        <authorList>
            <person name="Armitage A.D."/>
            <person name="Lysoe E."/>
            <person name="Nellist C.F."/>
            <person name="Harrison R.J."/>
            <person name="Brurberg M.B."/>
        </authorList>
    </citation>
    <scope>NUCLEOTIDE SEQUENCE [LARGE SCALE GENOMIC DNA]</scope>
    <source>
        <strain evidence="2 3">10300</strain>
    </source>
</reference>
<organism evidence="2 3">
    <name type="scientific">Phytophthora cactorum</name>
    <dbReference type="NCBI Taxonomy" id="29920"/>
    <lineage>
        <taxon>Eukaryota</taxon>
        <taxon>Sar</taxon>
        <taxon>Stramenopiles</taxon>
        <taxon>Oomycota</taxon>
        <taxon>Peronosporomycetes</taxon>
        <taxon>Peronosporales</taxon>
        <taxon>Peronosporaceae</taxon>
        <taxon>Phytophthora</taxon>
    </lineage>
</organism>
<dbReference type="EMBL" id="MJFZ01002330">
    <property type="protein sequence ID" value="RAW20832.1"/>
    <property type="molecule type" value="Genomic_DNA"/>
</dbReference>
<proteinExistence type="predicted"/>
<accession>A0A329RBL8</accession>
<name>A0A329RBL8_9STRA</name>
<dbReference type="Proteomes" id="UP000251314">
    <property type="component" value="Unassembled WGS sequence"/>
</dbReference>
<evidence type="ECO:0000313" key="3">
    <source>
        <dbReference type="Proteomes" id="UP000251314"/>
    </source>
</evidence>
<dbReference type="CDD" id="cd00024">
    <property type="entry name" value="CD_CSD"/>
    <property type="match status" value="1"/>
</dbReference>
<dbReference type="VEuPathDB" id="FungiDB:PC110_g22725"/>
<evidence type="ECO:0000256" key="1">
    <source>
        <dbReference type="SAM" id="MobiDB-lite"/>
    </source>
</evidence>
<sequence>MISDFVLQRQAVTRYVRDALQSAVDKQKENADKRGRKHTVANTRSHSRQENEGSCRPREGSRHAGNARVLPPEEDTWEPRANLLHDVPDVVEAYESKVAATNITADQYAVSTNANEDGCLSDHVNVIENDDLSDHENENENETETDDLSDHVYVIETDSLGDHVMSVGASRLDSSRTRSSPRPAAFAAPDSIVDDVPVVDVPSWC</sequence>
<comment type="caution">
    <text evidence="2">The sequence shown here is derived from an EMBL/GenBank/DDBJ whole genome shotgun (WGS) entry which is preliminary data.</text>
</comment>
<feature type="region of interest" description="Disordered" evidence="1">
    <location>
        <begin position="25"/>
        <end position="75"/>
    </location>
</feature>
<feature type="compositionally biased region" description="Basic and acidic residues" evidence="1">
    <location>
        <begin position="47"/>
        <end position="62"/>
    </location>
</feature>
<dbReference type="AlphaFoldDB" id="A0A329RBL8"/>
<protein>
    <submittedName>
        <fullName evidence="2">Uncharacterized protein</fullName>
    </submittedName>
</protein>
<dbReference type="Gene3D" id="2.40.50.40">
    <property type="match status" value="1"/>
</dbReference>
<evidence type="ECO:0000313" key="2">
    <source>
        <dbReference type="EMBL" id="RAW20832.1"/>
    </source>
</evidence>
<feature type="region of interest" description="Disordered" evidence="1">
    <location>
        <begin position="130"/>
        <end position="149"/>
    </location>
</feature>